<evidence type="ECO:0000313" key="2">
    <source>
        <dbReference type="EMBL" id="WLH02030.1"/>
    </source>
</evidence>
<dbReference type="Pfam" id="PF20720">
    <property type="entry name" value="nSTAND3"/>
    <property type="match status" value="1"/>
</dbReference>
<dbReference type="EMBL" id="CP117451">
    <property type="protein sequence ID" value="WLH02030.1"/>
    <property type="molecule type" value="Genomic_DNA"/>
</dbReference>
<feature type="domain" description="Novel STAND NTPase 3" evidence="1">
    <location>
        <begin position="183"/>
        <end position="338"/>
    </location>
</feature>
<dbReference type="Proteomes" id="UP001224838">
    <property type="component" value="Chromosome"/>
</dbReference>
<proteinExistence type="predicted"/>
<dbReference type="SUPFAM" id="SSF52540">
    <property type="entry name" value="P-loop containing nucleoside triphosphate hydrolases"/>
    <property type="match status" value="1"/>
</dbReference>
<dbReference type="RefSeq" id="WP_305469656.1">
    <property type="nucleotide sequence ID" value="NZ_CP117451.1"/>
</dbReference>
<evidence type="ECO:0000259" key="1">
    <source>
        <dbReference type="Pfam" id="PF20720"/>
    </source>
</evidence>
<evidence type="ECO:0000313" key="3">
    <source>
        <dbReference type="Proteomes" id="UP001224838"/>
    </source>
</evidence>
<name>A0ABY9FG08_9PSED</name>
<organism evidence="2 3">
    <name type="scientific">Pseudomonas beijingensis</name>
    <dbReference type="NCBI Taxonomy" id="2954101"/>
    <lineage>
        <taxon>Bacteria</taxon>
        <taxon>Pseudomonadati</taxon>
        <taxon>Pseudomonadota</taxon>
        <taxon>Gammaproteobacteria</taxon>
        <taxon>Pseudomonadales</taxon>
        <taxon>Pseudomonadaceae</taxon>
        <taxon>Pseudomonas</taxon>
    </lineage>
</organism>
<dbReference type="InterPro" id="IPR027417">
    <property type="entry name" value="P-loop_NTPase"/>
</dbReference>
<dbReference type="InterPro" id="IPR049050">
    <property type="entry name" value="nSTAND3"/>
</dbReference>
<gene>
    <name evidence="2" type="ORF">PSH92_03935</name>
</gene>
<reference evidence="2 3" key="1">
    <citation type="submission" date="2023-02" db="EMBL/GenBank/DDBJ databases">
        <title>Evolution of Hrp T3SS in non-pathogenic Pseudomonas fluorescens.</title>
        <authorList>
            <person name="Liao K."/>
            <person name="Wei H."/>
            <person name="Gu Y."/>
        </authorList>
    </citation>
    <scope>NUCLEOTIDE SEQUENCE [LARGE SCALE GENOMIC DNA]</scope>
    <source>
        <strain evidence="2 3">FP2034</strain>
    </source>
</reference>
<protein>
    <recommendedName>
        <fullName evidence="1">Novel STAND NTPase 3 domain-containing protein</fullName>
    </recommendedName>
</protein>
<accession>A0ABY9FG08</accession>
<sequence length="754" mass="85446">MFNLHTLGWHSFQQLCLSVSREVLGQTVVSFLDTNDGGRDGAFSGVWNPKNNELLSGQFVIQCKFTSRVGHTLTPSDIEEEISKVKRLVEKGECDVYVLMTNAGISGETELKLKERFKEIGVKDILICGVTWLEDQIRESKHLRMMVPRVYGLGDLSQILDERAYAQATAVLESMREELAKIVLTESYRKAARALDIHGFVLLIGEPASGKTTIASLLAMSSADQWGASVVKLATPRSVVDHWNPHEKSQLFWIDDAFGVTQYERNLVSDWNHILNEVKTILRQGNRVVMTSRDYIYNRARQDLKEGAFPLFQESQVVIDVHDLTGDERRQILYNHMKLGGQPREFRSAVKPHLESVAQHDRFIPEIARRLADPFFTKNLYLSEWSLATFVDKREQLLIDICKELDTGSKAALALIYMSNGRLSSPISLTAAEEEALKRLNSDLGACTAALEALRGSLAVHVISDGESYWTFKHPTIGDAYSAMLRASPELLGIYVRGSDTEKLMRQITCGDTGIEGAVVVPSSLFDLLIGRLVAHKTTPAYKTDWMSTWGARRHLLGFLAGRCSKQFLEAYLSVDLALMESIAKPTLYLEFSVEVDLAIRLFKFGLLPENTRKSIIDTVSQYALNGDDARVLSDPELRLLLNDKERIRLREGVRIKVLPRIEEVRLEHQANRDPEDDPEWHMRRFTQLLSSIEKEYPQSWRIRKVVKRERLQVQEWIEGNPTEVDSSTSRNIVVDEQSASFDISRSIFDDVDE</sequence>
<keyword evidence="3" id="KW-1185">Reference proteome</keyword>